<reference evidence="2" key="1">
    <citation type="journal article" date="2023" name="Science">
        <title>Elucidation of the pathway for biosynthesis of saponin adjuvants from the soapbark tree.</title>
        <authorList>
            <person name="Reed J."/>
            <person name="Orme A."/>
            <person name="El-Demerdash A."/>
            <person name="Owen C."/>
            <person name="Martin L.B.B."/>
            <person name="Misra R.C."/>
            <person name="Kikuchi S."/>
            <person name="Rejzek M."/>
            <person name="Martin A.C."/>
            <person name="Harkess A."/>
            <person name="Leebens-Mack J."/>
            <person name="Louveau T."/>
            <person name="Stephenson M.J."/>
            <person name="Osbourn A."/>
        </authorList>
    </citation>
    <scope>NUCLEOTIDE SEQUENCE</scope>
    <source>
        <strain evidence="2">S10</strain>
    </source>
</reference>
<dbReference type="Proteomes" id="UP001163823">
    <property type="component" value="Chromosome 8"/>
</dbReference>
<gene>
    <name evidence="2" type="ORF">O6P43_020042</name>
</gene>
<accession>A0AAD7PKW6</accession>
<evidence type="ECO:0000256" key="1">
    <source>
        <dbReference type="SAM" id="MobiDB-lite"/>
    </source>
</evidence>
<protein>
    <submittedName>
        <fullName evidence="2">Uncharacterized protein</fullName>
    </submittedName>
</protein>
<feature type="region of interest" description="Disordered" evidence="1">
    <location>
        <begin position="1"/>
        <end position="66"/>
    </location>
</feature>
<comment type="caution">
    <text evidence="2">The sequence shown here is derived from an EMBL/GenBank/DDBJ whole genome shotgun (WGS) entry which is preliminary data.</text>
</comment>
<keyword evidence="3" id="KW-1185">Reference proteome</keyword>
<feature type="region of interest" description="Disordered" evidence="1">
    <location>
        <begin position="266"/>
        <end position="288"/>
    </location>
</feature>
<dbReference type="KEGG" id="qsa:O6P43_020042"/>
<feature type="compositionally biased region" description="Acidic residues" evidence="1">
    <location>
        <begin position="270"/>
        <end position="288"/>
    </location>
</feature>
<sequence>MSSERGSPSAPPFELSDDHLANGTIVSVGEEPTYRPGKGKVLPPSLAYHPSKSSSSDNTESRSFKVEDEATSLSCFSPKGDKNEESDDDMAIFWPQTNIVVVNAIENIISDHKLEIASRRYFEPVGAKVYKVGPYENRPHHSCPNTFCFKVLNALEICPTQVVPNKWRFLITFINMGLTLEQEAAEVRASIEDASEDAYINNIPSAAFAIARGTTLPADVALMDQSFVGECLYYWAVGWRVGEVAWRGRCKEEDVKEEERLANMLTEAESATDEVLDEEGIADGEVET</sequence>
<evidence type="ECO:0000313" key="2">
    <source>
        <dbReference type="EMBL" id="KAJ7959471.1"/>
    </source>
</evidence>
<proteinExistence type="predicted"/>
<evidence type="ECO:0000313" key="3">
    <source>
        <dbReference type="Proteomes" id="UP001163823"/>
    </source>
</evidence>
<dbReference type="EMBL" id="JARAOO010000008">
    <property type="protein sequence ID" value="KAJ7959471.1"/>
    <property type="molecule type" value="Genomic_DNA"/>
</dbReference>
<organism evidence="2 3">
    <name type="scientific">Quillaja saponaria</name>
    <name type="common">Soap bark tree</name>
    <dbReference type="NCBI Taxonomy" id="32244"/>
    <lineage>
        <taxon>Eukaryota</taxon>
        <taxon>Viridiplantae</taxon>
        <taxon>Streptophyta</taxon>
        <taxon>Embryophyta</taxon>
        <taxon>Tracheophyta</taxon>
        <taxon>Spermatophyta</taxon>
        <taxon>Magnoliopsida</taxon>
        <taxon>eudicotyledons</taxon>
        <taxon>Gunneridae</taxon>
        <taxon>Pentapetalae</taxon>
        <taxon>rosids</taxon>
        <taxon>fabids</taxon>
        <taxon>Fabales</taxon>
        <taxon>Quillajaceae</taxon>
        <taxon>Quillaja</taxon>
    </lineage>
</organism>
<dbReference type="AlphaFoldDB" id="A0AAD7PKW6"/>
<name>A0AAD7PKW6_QUISA</name>